<dbReference type="GO" id="GO:0005829">
    <property type="term" value="C:cytosol"/>
    <property type="evidence" value="ECO:0007669"/>
    <property type="project" value="TreeGrafter"/>
</dbReference>
<dbReference type="GeneTree" id="ENSGT01030000234527"/>
<dbReference type="SUPFAM" id="SSF51556">
    <property type="entry name" value="Metallo-dependent hydrolases"/>
    <property type="match status" value="1"/>
</dbReference>
<dbReference type="InterPro" id="IPR006680">
    <property type="entry name" value="Amidohydro-rel"/>
</dbReference>
<name>A0A7N8WXC6_9TELE</name>
<keyword evidence="5" id="KW-1185">Reference proteome</keyword>
<dbReference type="Gene3D" id="3.20.20.140">
    <property type="entry name" value="Metal-dependent hydrolases"/>
    <property type="match status" value="1"/>
</dbReference>
<dbReference type="Proteomes" id="UP000261640">
    <property type="component" value="Unplaced"/>
</dbReference>
<evidence type="ECO:0000313" key="5">
    <source>
        <dbReference type="Proteomes" id="UP000261640"/>
    </source>
</evidence>
<dbReference type="NCBIfam" id="TIGR02033">
    <property type="entry name" value="D-hydantoinase"/>
    <property type="match status" value="1"/>
</dbReference>
<dbReference type="PANTHER" id="PTHR11647:SF55">
    <property type="entry name" value="DIHYDROPYRIMIDINASE-RELATED PROTEIN 4"/>
    <property type="match status" value="1"/>
</dbReference>
<dbReference type="CDD" id="cd01314">
    <property type="entry name" value="D-HYD"/>
    <property type="match status" value="1"/>
</dbReference>
<dbReference type="PANTHER" id="PTHR11647">
    <property type="entry name" value="HYDRANTOINASE/DIHYDROPYRIMIDINASE FAMILY MEMBER"/>
    <property type="match status" value="1"/>
</dbReference>
<dbReference type="AlphaFoldDB" id="A0A7N8WXC6"/>
<dbReference type="Gene3D" id="2.30.40.10">
    <property type="entry name" value="Urease, subunit C, domain 1"/>
    <property type="match status" value="1"/>
</dbReference>
<feature type="compositionally biased region" description="Low complexity" evidence="2">
    <location>
        <begin position="14"/>
        <end position="24"/>
    </location>
</feature>
<reference evidence="4" key="1">
    <citation type="submission" date="2025-08" db="UniProtKB">
        <authorList>
            <consortium name="Ensembl"/>
        </authorList>
    </citation>
    <scope>IDENTIFICATION</scope>
</reference>
<accession>A0A7N8WXC6</accession>
<proteinExistence type="inferred from homology"/>
<protein>
    <submittedName>
        <fullName evidence="4">Dihydropyrimidinase like 4</fullName>
    </submittedName>
</protein>
<feature type="domain" description="Amidohydrolase-related" evidence="3">
    <location>
        <begin position="143"/>
        <end position="533"/>
    </location>
</feature>
<dbReference type="InterPro" id="IPR011059">
    <property type="entry name" value="Metal-dep_hydrolase_composite"/>
</dbReference>
<dbReference type="GO" id="GO:0016812">
    <property type="term" value="F:hydrolase activity, acting on carbon-nitrogen (but not peptide) bonds, in cyclic amides"/>
    <property type="evidence" value="ECO:0007669"/>
    <property type="project" value="TreeGrafter"/>
</dbReference>
<dbReference type="SUPFAM" id="SSF51338">
    <property type="entry name" value="Composite domain of metallo-dependent hydrolases"/>
    <property type="match status" value="2"/>
</dbReference>
<evidence type="ECO:0000259" key="3">
    <source>
        <dbReference type="Pfam" id="PF01979"/>
    </source>
</evidence>
<dbReference type="Ensembl" id="ENSMAMT00000069175.1">
    <property type="protein sequence ID" value="ENSMAMP00000040752.1"/>
    <property type="gene ID" value="ENSMAMG00000027066.1"/>
</dbReference>
<feature type="region of interest" description="Disordered" evidence="2">
    <location>
        <begin position="1"/>
        <end position="25"/>
    </location>
</feature>
<evidence type="ECO:0000256" key="1">
    <source>
        <dbReference type="ARBA" id="ARBA00008829"/>
    </source>
</evidence>
<dbReference type="InterPro" id="IPR032466">
    <property type="entry name" value="Metal_Hydrolase"/>
</dbReference>
<dbReference type="InterPro" id="IPR011778">
    <property type="entry name" value="Hydantoinase/dihydroPyrase"/>
</dbReference>
<dbReference type="InterPro" id="IPR050378">
    <property type="entry name" value="Metallo-dep_Hydrolases_sf"/>
</dbReference>
<comment type="similarity">
    <text evidence="1">Belongs to the metallo-dependent hydrolases superfamily. Hydantoinase/dihydropyrimidinase family.</text>
</comment>
<dbReference type="Pfam" id="PF01979">
    <property type="entry name" value="Amidohydro_1"/>
    <property type="match status" value="1"/>
</dbReference>
<reference evidence="4" key="2">
    <citation type="submission" date="2025-09" db="UniProtKB">
        <authorList>
            <consortium name="Ensembl"/>
        </authorList>
    </citation>
    <scope>IDENTIFICATION</scope>
</reference>
<organism evidence="4 5">
    <name type="scientific">Mastacembelus armatus</name>
    <name type="common">zig-zag eel</name>
    <dbReference type="NCBI Taxonomy" id="205130"/>
    <lineage>
        <taxon>Eukaryota</taxon>
        <taxon>Metazoa</taxon>
        <taxon>Chordata</taxon>
        <taxon>Craniata</taxon>
        <taxon>Vertebrata</taxon>
        <taxon>Euteleostomi</taxon>
        <taxon>Actinopterygii</taxon>
        <taxon>Neopterygii</taxon>
        <taxon>Teleostei</taxon>
        <taxon>Neoteleostei</taxon>
        <taxon>Acanthomorphata</taxon>
        <taxon>Anabantaria</taxon>
        <taxon>Synbranchiformes</taxon>
        <taxon>Mastacembelidae</taxon>
        <taxon>Mastacembelus</taxon>
    </lineage>
</organism>
<evidence type="ECO:0000313" key="4">
    <source>
        <dbReference type="Ensembl" id="ENSMAMP00000040752.1"/>
    </source>
</evidence>
<feature type="compositionally biased region" description="Polar residues" evidence="2">
    <location>
        <begin position="606"/>
        <end position="616"/>
    </location>
</feature>
<dbReference type="FunFam" id="3.20.20.140:FF:000174">
    <property type="entry name" value="Dihydropyrimidinase-related protein 2"/>
    <property type="match status" value="1"/>
</dbReference>
<evidence type="ECO:0000256" key="2">
    <source>
        <dbReference type="SAM" id="MobiDB-lite"/>
    </source>
</evidence>
<feature type="region of interest" description="Disordered" evidence="2">
    <location>
        <begin position="591"/>
        <end position="616"/>
    </location>
</feature>
<sequence length="652" mass="70994">VCDKKSYPQEDDSSSLLSRLGSDSPRPRMKYGGMFCSVEGAFENKTLNFESFSPQFRSGTKPGRWGRMLQPACQSICELPLVIPSIPMSFQGDSLIIKGGKIVNDDQSFYADVYIEDGTIKQIGENLIVPTGVRTVDAYGQLVIPGGIDANTNLHAAQKGLHPADDFYQGTRAALSGGTTMIMDHVLVEPGTSLLSAFDRWKETAEQSVCCDFSLHLDITRWHEGLHEELETLVKDKVNQQWVWLVFDTCDVTESVSCFQLYEAFGVLRDLGAVAQIHAENGDIIDEEQKKLLSLGITGPEGHILSHPEEVETEAVYRAITIAKQANCPLYVTKVMSKSAADVIANSRKKGMVVYGEPITASLATDGSHYWSKDWARAAAFVMSPPLNPDPSTPQYLTSLLACGDLQVTSSAHASFSTAQKAIGKDNFTLIPEGTNGVEERMSVVWDRAVSSGKMDENGFVAVTSTNAAKLFNIYPRKGRIAVGSDADIVIWNPKETRTVSAKTHNLIVELNILEGLEFHGVASVVISGGRVVLEDGKLNVTKGLGRFIPRKAFPDAIYKRIRARSRMAEARGVPRGNYDGPVHDVISMTKSVPSTPTSRVVPCPKTQTGPRNLHQSGFTLAGAQIDDHIPRRSAQRIVAPPGGRSNITSLS</sequence>